<dbReference type="PANTHER" id="PTHR35830">
    <property type="entry name" value="OS05G0299200 PROTEIN"/>
    <property type="match status" value="1"/>
</dbReference>
<protein>
    <submittedName>
        <fullName evidence="2">Uncharacterized protein</fullName>
    </submittedName>
</protein>
<dbReference type="PANTHER" id="PTHR35830:SF1">
    <property type="entry name" value="OS05G0299200 PROTEIN"/>
    <property type="match status" value="1"/>
</dbReference>
<keyword evidence="1" id="KW-0812">Transmembrane</keyword>
<keyword evidence="1" id="KW-1133">Transmembrane helix</keyword>
<keyword evidence="3" id="KW-1185">Reference proteome</keyword>
<name>A0ABR0WE56_REHGL</name>
<feature type="transmembrane region" description="Helical" evidence="1">
    <location>
        <begin position="111"/>
        <end position="130"/>
    </location>
</feature>
<accession>A0ABR0WE56</accession>
<sequence>MYLNFSVRCRFRHTLVPSAVRRRHHRRRLLKYSPNHPSLTPIPTPTIFKLSDDTLQITLKTPSSTLHQLETKLNQFLDYGREALDDLRTVVSVDGNNGRVLISCRRSTVELFIALFLSSFVVLIAFRGLFKARKNGGEALIYKRDRSLGGREVVVGKSETNWSTSRKSTPLSSDNSNYYYQKKNNRARTVGRRRKEELPQWWPQVVNWDSQETVNKEEYQRMANQLIRAYSSSPMVGDQAIRVMYFLPKDMATHSSIMDRKMSGQDISTNDIVQLRHLCKTYGVRTFINTANARDSLYRVSVNFVLDYCERYISISNDSTSIQINGEDVREFIAGLADNIGLESTHAARMVTAAVAARTRSKILQAWALEVQNKHAEALAELFKVCLIHRIFPPEPEMEMVARGLDKSLSVEQREYILNSFISVCGKDIDQSLLEALGLRIEVKTVDLLQGGSE</sequence>
<evidence type="ECO:0000256" key="1">
    <source>
        <dbReference type="SAM" id="Phobius"/>
    </source>
</evidence>
<evidence type="ECO:0000313" key="3">
    <source>
        <dbReference type="Proteomes" id="UP001318860"/>
    </source>
</evidence>
<evidence type="ECO:0000313" key="2">
    <source>
        <dbReference type="EMBL" id="KAK6145783.1"/>
    </source>
</evidence>
<proteinExistence type="predicted"/>
<organism evidence="2 3">
    <name type="scientific">Rehmannia glutinosa</name>
    <name type="common">Chinese foxglove</name>
    <dbReference type="NCBI Taxonomy" id="99300"/>
    <lineage>
        <taxon>Eukaryota</taxon>
        <taxon>Viridiplantae</taxon>
        <taxon>Streptophyta</taxon>
        <taxon>Embryophyta</taxon>
        <taxon>Tracheophyta</taxon>
        <taxon>Spermatophyta</taxon>
        <taxon>Magnoliopsida</taxon>
        <taxon>eudicotyledons</taxon>
        <taxon>Gunneridae</taxon>
        <taxon>Pentapetalae</taxon>
        <taxon>asterids</taxon>
        <taxon>lamiids</taxon>
        <taxon>Lamiales</taxon>
        <taxon>Orobanchaceae</taxon>
        <taxon>Rehmannieae</taxon>
        <taxon>Rehmannia</taxon>
    </lineage>
</organism>
<keyword evidence="1" id="KW-0472">Membrane</keyword>
<gene>
    <name evidence="2" type="ORF">DH2020_019652</name>
</gene>
<reference evidence="2 3" key="1">
    <citation type="journal article" date="2021" name="Comput. Struct. Biotechnol. J.">
        <title>De novo genome assembly of the potent medicinal plant Rehmannia glutinosa using nanopore technology.</title>
        <authorList>
            <person name="Ma L."/>
            <person name="Dong C."/>
            <person name="Song C."/>
            <person name="Wang X."/>
            <person name="Zheng X."/>
            <person name="Niu Y."/>
            <person name="Chen S."/>
            <person name="Feng W."/>
        </authorList>
    </citation>
    <scope>NUCLEOTIDE SEQUENCE [LARGE SCALE GENOMIC DNA]</scope>
    <source>
        <strain evidence="2">DH-2019</strain>
    </source>
</reference>
<dbReference type="EMBL" id="JABTTQ020000011">
    <property type="protein sequence ID" value="KAK6145783.1"/>
    <property type="molecule type" value="Genomic_DNA"/>
</dbReference>
<comment type="caution">
    <text evidence="2">The sequence shown here is derived from an EMBL/GenBank/DDBJ whole genome shotgun (WGS) entry which is preliminary data.</text>
</comment>
<dbReference type="Proteomes" id="UP001318860">
    <property type="component" value="Unassembled WGS sequence"/>
</dbReference>